<dbReference type="Proteomes" id="UP001224122">
    <property type="component" value="Unassembled WGS sequence"/>
</dbReference>
<proteinExistence type="predicted"/>
<dbReference type="GO" id="GO:0003677">
    <property type="term" value="F:DNA binding"/>
    <property type="evidence" value="ECO:0007669"/>
    <property type="project" value="UniProtKB-KW"/>
</dbReference>
<gene>
    <name evidence="2" type="ORF">J2S10_003022</name>
</gene>
<dbReference type="Gene3D" id="1.10.10.10">
    <property type="entry name" value="Winged helix-like DNA-binding domain superfamily/Winged helix DNA-binding domain"/>
    <property type="match status" value="1"/>
</dbReference>
<evidence type="ECO:0000313" key="2">
    <source>
        <dbReference type="EMBL" id="MDQ0199840.1"/>
    </source>
</evidence>
<accession>A0ABT9XW84</accession>
<dbReference type="InterPro" id="IPR036388">
    <property type="entry name" value="WH-like_DNA-bd_sf"/>
</dbReference>
<comment type="caution">
    <text evidence="2">The sequence shown here is derived from an EMBL/GenBank/DDBJ whole genome shotgun (WGS) entry which is preliminary data.</text>
</comment>
<protein>
    <submittedName>
        <fullName evidence="2">DNA-binding transcriptional LysR family regulator</fullName>
    </submittedName>
</protein>
<feature type="domain" description="HTH lysR-type" evidence="1">
    <location>
        <begin position="1"/>
        <end position="31"/>
    </location>
</feature>
<keyword evidence="3" id="KW-1185">Reference proteome</keyword>
<sequence length="31" mass="3503">MDITQLYYFVVAAEQEHMTKASEILTLAQSA</sequence>
<keyword evidence="2" id="KW-0238">DNA-binding</keyword>
<evidence type="ECO:0000313" key="3">
    <source>
        <dbReference type="Proteomes" id="UP001224122"/>
    </source>
</evidence>
<dbReference type="PROSITE" id="PS50931">
    <property type="entry name" value="HTH_LYSR"/>
    <property type="match status" value="1"/>
</dbReference>
<dbReference type="EMBL" id="JAUSTW010000004">
    <property type="protein sequence ID" value="MDQ0199840.1"/>
    <property type="molecule type" value="Genomic_DNA"/>
</dbReference>
<name>A0ABT9XW84_9BACI</name>
<dbReference type="InterPro" id="IPR000847">
    <property type="entry name" value="LysR_HTH_N"/>
</dbReference>
<reference evidence="2 3" key="1">
    <citation type="submission" date="2023-07" db="EMBL/GenBank/DDBJ databases">
        <title>Genomic Encyclopedia of Type Strains, Phase IV (KMG-IV): sequencing the most valuable type-strain genomes for metagenomic binning, comparative biology and taxonomic classification.</title>
        <authorList>
            <person name="Goeker M."/>
        </authorList>
    </citation>
    <scope>NUCLEOTIDE SEQUENCE [LARGE SCALE GENOMIC DNA]</scope>
    <source>
        <strain evidence="2 3">DSM 27594</strain>
    </source>
</reference>
<evidence type="ECO:0000259" key="1">
    <source>
        <dbReference type="PROSITE" id="PS50931"/>
    </source>
</evidence>
<organism evidence="2 3">
    <name type="scientific">Neobacillus ginsengisoli</name>
    <dbReference type="NCBI Taxonomy" id="904295"/>
    <lineage>
        <taxon>Bacteria</taxon>
        <taxon>Bacillati</taxon>
        <taxon>Bacillota</taxon>
        <taxon>Bacilli</taxon>
        <taxon>Bacillales</taxon>
        <taxon>Bacillaceae</taxon>
        <taxon>Neobacillus</taxon>
    </lineage>
</organism>